<evidence type="ECO:0000313" key="2">
    <source>
        <dbReference type="Proteomes" id="UP001219525"/>
    </source>
</evidence>
<organism evidence="1 2">
    <name type="scientific">Mycena pura</name>
    <dbReference type="NCBI Taxonomy" id="153505"/>
    <lineage>
        <taxon>Eukaryota</taxon>
        <taxon>Fungi</taxon>
        <taxon>Dikarya</taxon>
        <taxon>Basidiomycota</taxon>
        <taxon>Agaricomycotina</taxon>
        <taxon>Agaricomycetes</taxon>
        <taxon>Agaricomycetidae</taxon>
        <taxon>Agaricales</taxon>
        <taxon>Marasmiineae</taxon>
        <taxon>Mycenaceae</taxon>
        <taxon>Mycena</taxon>
    </lineage>
</organism>
<sequence length="158" mass="17696">MPATPVALLSEGPLQALIPLTSLLVGGASTGPKPLVTDHSDLTLDLYLLVTTRCPQGSRHQRARPYSSPFASSILWRMPTTATRRTHGYLRLGGDVRGAREAPHRPRLHAHCVRPALEQMPQGKLKRPWKRYVNMFEEKLGITLRQATSCVRRRQTRS</sequence>
<comment type="caution">
    <text evidence="1">The sequence shown here is derived from an EMBL/GenBank/DDBJ whole genome shotgun (WGS) entry which is preliminary data.</text>
</comment>
<dbReference type="AlphaFoldDB" id="A0AAD6VU61"/>
<evidence type="ECO:0000313" key="1">
    <source>
        <dbReference type="EMBL" id="KAJ7220221.1"/>
    </source>
</evidence>
<accession>A0AAD6VU61</accession>
<dbReference type="EMBL" id="JARJCW010000010">
    <property type="protein sequence ID" value="KAJ7220221.1"/>
    <property type="molecule type" value="Genomic_DNA"/>
</dbReference>
<keyword evidence="2" id="KW-1185">Reference proteome</keyword>
<gene>
    <name evidence="1" type="ORF">GGX14DRAFT_389589</name>
</gene>
<protein>
    <submittedName>
        <fullName evidence="1">Uncharacterized protein</fullName>
    </submittedName>
</protein>
<proteinExistence type="predicted"/>
<dbReference type="Proteomes" id="UP001219525">
    <property type="component" value="Unassembled WGS sequence"/>
</dbReference>
<name>A0AAD6VU61_9AGAR</name>
<reference evidence="1" key="1">
    <citation type="submission" date="2023-03" db="EMBL/GenBank/DDBJ databases">
        <title>Massive genome expansion in bonnet fungi (Mycena s.s.) driven by repeated elements and novel gene families across ecological guilds.</title>
        <authorList>
            <consortium name="Lawrence Berkeley National Laboratory"/>
            <person name="Harder C.B."/>
            <person name="Miyauchi S."/>
            <person name="Viragh M."/>
            <person name="Kuo A."/>
            <person name="Thoen E."/>
            <person name="Andreopoulos B."/>
            <person name="Lu D."/>
            <person name="Skrede I."/>
            <person name="Drula E."/>
            <person name="Henrissat B."/>
            <person name="Morin E."/>
            <person name="Kohler A."/>
            <person name="Barry K."/>
            <person name="LaButti K."/>
            <person name="Morin E."/>
            <person name="Salamov A."/>
            <person name="Lipzen A."/>
            <person name="Mereny Z."/>
            <person name="Hegedus B."/>
            <person name="Baldrian P."/>
            <person name="Stursova M."/>
            <person name="Weitz H."/>
            <person name="Taylor A."/>
            <person name="Grigoriev I.V."/>
            <person name="Nagy L.G."/>
            <person name="Martin F."/>
            <person name="Kauserud H."/>
        </authorList>
    </citation>
    <scope>NUCLEOTIDE SEQUENCE</scope>
    <source>
        <strain evidence="1">9144</strain>
    </source>
</reference>